<reference evidence="10 11" key="1">
    <citation type="submission" date="2020-05" db="EMBL/GenBank/DDBJ databases">
        <title>Identification and distribution of gene clusters putatively required for synthesis of sphingolipid metabolism inhibitors in phylogenetically diverse species of the filamentous fungus Fusarium.</title>
        <authorList>
            <person name="Kim H.-S."/>
            <person name="Busman M."/>
            <person name="Brown D.W."/>
            <person name="Divon H."/>
            <person name="Uhlig S."/>
            <person name="Proctor R.H."/>
        </authorList>
    </citation>
    <scope>NUCLEOTIDE SEQUENCE [LARGE SCALE GENOMIC DNA]</scope>
    <source>
        <strain evidence="10 11">NRRL 25311</strain>
    </source>
</reference>
<feature type="domain" description="Isopropylmalate dehydrogenase-like" evidence="9">
    <location>
        <begin position="1"/>
        <end position="176"/>
    </location>
</feature>
<keyword evidence="7" id="KW-0520">NAD</keyword>
<proteinExistence type="inferred from homology"/>
<keyword evidence="5" id="KW-0460">Magnesium</keyword>
<dbReference type="Pfam" id="PF00180">
    <property type="entry name" value="Iso_dh"/>
    <property type="match status" value="2"/>
</dbReference>
<dbReference type="SMART" id="SM01329">
    <property type="entry name" value="Iso_dh"/>
    <property type="match status" value="1"/>
</dbReference>
<evidence type="ECO:0000256" key="5">
    <source>
        <dbReference type="ARBA" id="ARBA00022842"/>
    </source>
</evidence>
<keyword evidence="8" id="KW-0100">Branched-chain amino acid biosynthesis</keyword>
<organism evidence="10 11">
    <name type="scientific">Fusarium denticulatum</name>
    <dbReference type="NCBI Taxonomy" id="48507"/>
    <lineage>
        <taxon>Eukaryota</taxon>
        <taxon>Fungi</taxon>
        <taxon>Dikarya</taxon>
        <taxon>Ascomycota</taxon>
        <taxon>Pezizomycotina</taxon>
        <taxon>Sordariomycetes</taxon>
        <taxon>Hypocreomycetidae</taxon>
        <taxon>Hypocreales</taxon>
        <taxon>Nectriaceae</taxon>
        <taxon>Fusarium</taxon>
        <taxon>Fusarium fujikuroi species complex</taxon>
    </lineage>
</organism>
<keyword evidence="2" id="KW-0432">Leucine biosynthesis</keyword>
<dbReference type="PANTHER" id="PTHR42979:SF1">
    <property type="entry name" value="3-ISOPROPYLMALATE DEHYDROGENASE"/>
    <property type="match status" value="1"/>
</dbReference>
<evidence type="ECO:0000256" key="3">
    <source>
        <dbReference type="ARBA" id="ARBA00022605"/>
    </source>
</evidence>
<dbReference type="PANTHER" id="PTHR42979">
    <property type="entry name" value="3-ISOPROPYLMALATE DEHYDROGENASE"/>
    <property type="match status" value="1"/>
</dbReference>
<keyword evidence="11" id="KW-1185">Reference proteome</keyword>
<dbReference type="GO" id="GO:0003862">
    <property type="term" value="F:3-isopropylmalate dehydrogenase activity"/>
    <property type="evidence" value="ECO:0007669"/>
    <property type="project" value="InterPro"/>
</dbReference>
<evidence type="ECO:0000259" key="9">
    <source>
        <dbReference type="SMART" id="SM01329"/>
    </source>
</evidence>
<dbReference type="Proteomes" id="UP000562682">
    <property type="component" value="Unassembled WGS sequence"/>
</dbReference>
<dbReference type="InterPro" id="IPR004429">
    <property type="entry name" value="Isopropylmalate_DH"/>
</dbReference>
<name>A0A8H5U7F8_9HYPO</name>
<gene>
    <name evidence="10" type="ORF">FDENT_6855</name>
</gene>
<evidence type="ECO:0000256" key="2">
    <source>
        <dbReference type="ARBA" id="ARBA00022430"/>
    </source>
</evidence>
<evidence type="ECO:0000256" key="4">
    <source>
        <dbReference type="ARBA" id="ARBA00022723"/>
    </source>
</evidence>
<dbReference type="EMBL" id="JAAOAK010000186">
    <property type="protein sequence ID" value="KAF5684113.1"/>
    <property type="molecule type" value="Genomic_DNA"/>
</dbReference>
<sequence length="186" mass="19744">MDGCSIDANGTPLTDETLAAAKNADAVLLGGPRWGTGAVRPEQGLLKLRREGVADLKGEHQLVGSVSIIMTRNPTCFDGVVVMSNLFGDIINDELGIMPTSTGLLPSFNLNRTPDGKGFHKPFGTILPVAMIFQYPFDLPEEAKAVEGPVRVALDGGLRATDLGGNTTREEVGDAVVKEMKKIIRA</sequence>
<evidence type="ECO:0000313" key="10">
    <source>
        <dbReference type="EMBL" id="KAF5684113.1"/>
    </source>
</evidence>
<dbReference type="Gene3D" id="3.40.718.10">
    <property type="entry name" value="Isopropylmalate Dehydrogenase"/>
    <property type="match status" value="1"/>
</dbReference>
<dbReference type="GO" id="GO:0005829">
    <property type="term" value="C:cytosol"/>
    <property type="evidence" value="ECO:0007669"/>
    <property type="project" value="TreeGrafter"/>
</dbReference>
<keyword evidence="4" id="KW-0479">Metal-binding</keyword>
<dbReference type="GO" id="GO:0046872">
    <property type="term" value="F:metal ion binding"/>
    <property type="evidence" value="ECO:0007669"/>
    <property type="project" value="UniProtKB-KW"/>
</dbReference>
<dbReference type="InterPro" id="IPR024084">
    <property type="entry name" value="IsoPropMal-DH-like_dom"/>
</dbReference>
<evidence type="ECO:0000256" key="6">
    <source>
        <dbReference type="ARBA" id="ARBA00023002"/>
    </source>
</evidence>
<evidence type="ECO:0000256" key="8">
    <source>
        <dbReference type="ARBA" id="ARBA00023304"/>
    </source>
</evidence>
<evidence type="ECO:0000256" key="7">
    <source>
        <dbReference type="ARBA" id="ARBA00023027"/>
    </source>
</evidence>
<dbReference type="AlphaFoldDB" id="A0A8H5U7F8"/>
<evidence type="ECO:0000313" key="11">
    <source>
        <dbReference type="Proteomes" id="UP000562682"/>
    </source>
</evidence>
<comment type="caution">
    <text evidence="10">The sequence shown here is derived from an EMBL/GenBank/DDBJ whole genome shotgun (WGS) entry which is preliminary data.</text>
</comment>
<keyword evidence="6" id="KW-0560">Oxidoreductase</keyword>
<dbReference type="GO" id="GO:0009098">
    <property type="term" value="P:L-leucine biosynthetic process"/>
    <property type="evidence" value="ECO:0007669"/>
    <property type="project" value="UniProtKB-KW"/>
</dbReference>
<evidence type="ECO:0000256" key="1">
    <source>
        <dbReference type="ARBA" id="ARBA00007769"/>
    </source>
</evidence>
<comment type="similarity">
    <text evidence="1">Belongs to the isocitrate and isopropylmalate dehydrogenases family.</text>
</comment>
<accession>A0A8H5U7F8</accession>
<dbReference type="SUPFAM" id="SSF53659">
    <property type="entry name" value="Isocitrate/Isopropylmalate dehydrogenase-like"/>
    <property type="match status" value="1"/>
</dbReference>
<keyword evidence="3" id="KW-0028">Amino-acid biosynthesis</keyword>
<protein>
    <submittedName>
        <fullName evidence="10">3-isopropylmalate dehydrogenase</fullName>
    </submittedName>
</protein>